<dbReference type="AlphaFoldDB" id="A0A9W8XJF0"/>
<protein>
    <submittedName>
        <fullName evidence="2">Uncharacterized protein</fullName>
    </submittedName>
</protein>
<feature type="compositionally biased region" description="Basic and acidic residues" evidence="1">
    <location>
        <begin position="321"/>
        <end position="337"/>
    </location>
</feature>
<dbReference type="GeneID" id="80911271"/>
<dbReference type="Proteomes" id="UP001140513">
    <property type="component" value="Unassembled WGS sequence"/>
</dbReference>
<dbReference type="RefSeq" id="XP_056070749.1">
    <property type="nucleotide sequence ID" value="XM_056216502.1"/>
</dbReference>
<accession>A0A9W8XJF0</accession>
<proteinExistence type="predicted"/>
<reference evidence="2" key="1">
    <citation type="submission" date="2022-10" db="EMBL/GenBank/DDBJ databases">
        <title>Tapping the CABI collections for fungal endophytes: first genome assemblies for Collariella, Neodidymelliopsis, Ascochyta clinopodiicola, Didymella pomorum, Didymosphaeria variabile, Neocosmospora piperis and Neocucurbitaria cava.</title>
        <authorList>
            <person name="Hill R."/>
        </authorList>
    </citation>
    <scope>NUCLEOTIDE SEQUENCE</scope>
    <source>
        <strain evidence="2">IMI 356815</strain>
    </source>
</reference>
<feature type="compositionally biased region" description="Low complexity" evidence="1">
    <location>
        <begin position="298"/>
        <end position="308"/>
    </location>
</feature>
<gene>
    <name evidence="2" type="ORF">N0V89_007741</name>
</gene>
<evidence type="ECO:0000313" key="2">
    <source>
        <dbReference type="EMBL" id="KAJ4352393.1"/>
    </source>
</evidence>
<dbReference type="OrthoDB" id="3792259at2759"/>
<evidence type="ECO:0000313" key="3">
    <source>
        <dbReference type="Proteomes" id="UP001140513"/>
    </source>
</evidence>
<dbReference type="EMBL" id="JAPEUX010000005">
    <property type="protein sequence ID" value="KAJ4352393.1"/>
    <property type="molecule type" value="Genomic_DNA"/>
</dbReference>
<sequence>MDACYGKNIHGYSWADDDEDDFDMEVVRAGASSCGYYGSPGSSFGDMGDDDKDAEGDDEDEEQTATDDDFDNAPTVDETDALFREELDIPPRPATPEPTLRRGGYNHDDEDTDSDSDSDDEDNHNLLPSHVPRTHPPSSSTQSRKKLPGPTSFYLQTPSHQTTTSLPPFRPTRRTNWIGAGRASRRTRSYSGRLGKVYAGLAEGEGGEGVAFQEMMYEEREEEDIWEDEAGVIEKWEGEMQDKTEVEVELSAQGGYEVKANTGEDSPAGLRGENVVPLGTNGVSRIEGTDDDGDLVEDVSSSSLVTDTRTAAPFESANDTSKAEKRGSDHDDSEHDTGLFSDDEDATHSTTPETSVIVSTDDELEAVEDSRFVINVPENEQRKQVDESMEEMLKELIEGLVDEVVDSLSGAAPSMAGVIVKAEEDSPDEVVPHVVPEHHQHGTREEKASSPKAALVATHTAHVKGLRKPIWNERAAMKMIRLNDAPETMVCATPPQGTNGEDAGRRLETLYRIRHASKTHCHRLGSGVLHALARLPTVPPA</sequence>
<feature type="compositionally biased region" description="Acidic residues" evidence="1">
    <location>
        <begin position="108"/>
        <end position="122"/>
    </location>
</feature>
<feature type="compositionally biased region" description="Polar residues" evidence="1">
    <location>
        <begin position="153"/>
        <end position="166"/>
    </location>
</feature>
<evidence type="ECO:0000256" key="1">
    <source>
        <dbReference type="SAM" id="MobiDB-lite"/>
    </source>
</evidence>
<keyword evidence="3" id="KW-1185">Reference proteome</keyword>
<name>A0A9W8XJF0_9PLEO</name>
<feature type="compositionally biased region" description="Polar residues" evidence="1">
    <location>
        <begin position="348"/>
        <end position="358"/>
    </location>
</feature>
<feature type="compositionally biased region" description="Acidic residues" evidence="1">
    <location>
        <begin position="47"/>
        <end position="71"/>
    </location>
</feature>
<comment type="caution">
    <text evidence="2">The sequence shown here is derived from an EMBL/GenBank/DDBJ whole genome shotgun (WGS) entry which is preliminary data.</text>
</comment>
<feature type="compositionally biased region" description="Low complexity" evidence="1">
    <location>
        <begin position="32"/>
        <end position="46"/>
    </location>
</feature>
<organism evidence="2 3">
    <name type="scientific">Didymosphaeria variabile</name>
    <dbReference type="NCBI Taxonomy" id="1932322"/>
    <lineage>
        <taxon>Eukaryota</taxon>
        <taxon>Fungi</taxon>
        <taxon>Dikarya</taxon>
        <taxon>Ascomycota</taxon>
        <taxon>Pezizomycotina</taxon>
        <taxon>Dothideomycetes</taxon>
        <taxon>Pleosporomycetidae</taxon>
        <taxon>Pleosporales</taxon>
        <taxon>Massarineae</taxon>
        <taxon>Didymosphaeriaceae</taxon>
        <taxon>Didymosphaeria</taxon>
    </lineage>
</organism>
<feature type="region of interest" description="Disordered" evidence="1">
    <location>
        <begin position="251"/>
        <end position="358"/>
    </location>
</feature>
<feature type="region of interest" description="Disordered" evidence="1">
    <location>
        <begin position="32"/>
        <end position="188"/>
    </location>
</feature>